<dbReference type="RefSeq" id="WP_120781695.1">
    <property type="nucleotide sequence ID" value="NZ_JBHLUP010000002.1"/>
</dbReference>
<dbReference type="InterPro" id="IPR038282">
    <property type="entry name" value="DUF2267_sf"/>
</dbReference>
<comment type="caution">
    <text evidence="1">The sequence shown here is derived from an EMBL/GenBank/DDBJ whole genome shotgun (WGS) entry which is preliminary data.</text>
</comment>
<protein>
    <submittedName>
        <fullName evidence="1">DUF2267 domain-containing protein</fullName>
    </submittedName>
</protein>
<gene>
    <name evidence="1" type="ORF">D7193_23435</name>
</gene>
<proteinExistence type="predicted"/>
<sequence length="135" mass="14322">MKHHEFVAAVRQRGEYGSAAEAEAVIRAVLGVLAARLTPDEAHDLASQLPEGIAEILEEQSEPTLRLTVQEFLQRIAAGTGATTRTAEWDAGAVLSTVADAITDGEFNDLITQLPSGYADLFGNVAVRRPGPPSV</sequence>
<reference evidence="1 2" key="1">
    <citation type="journal article" date="2015" name="Int. J. Syst. Evol. Microbiol.">
        <title>Micromonospora costi sp. nov., isolated from a leaf of Costus speciosus.</title>
        <authorList>
            <person name="Thawai C."/>
        </authorList>
    </citation>
    <scope>NUCLEOTIDE SEQUENCE [LARGE SCALE GENOMIC DNA]</scope>
    <source>
        <strain evidence="1 2">CS1-12</strain>
    </source>
</reference>
<accession>A0A3A9ZWP4</accession>
<dbReference type="EMBL" id="RBAN01000004">
    <property type="protein sequence ID" value="RKN52788.1"/>
    <property type="molecule type" value="Genomic_DNA"/>
</dbReference>
<evidence type="ECO:0000313" key="1">
    <source>
        <dbReference type="EMBL" id="RKN52788.1"/>
    </source>
</evidence>
<dbReference type="OrthoDB" id="952780at2"/>
<dbReference type="InterPro" id="IPR018727">
    <property type="entry name" value="DUF2267"/>
</dbReference>
<organism evidence="1 2">
    <name type="scientific">Micromonospora costi</name>
    <dbReference type="NCBI Taxonomy" id="1530042"/>
    <lineage>
        <taxon>Bacteria</taxon>
        <taxon>Bacillati</taxon>
        <taxon>Actinomycetota</taxon>
        <taxon>Actinomycetes</taxon>
        <taxon>Micromonosporales</taxon>
        <taxon>Micromonosporaceae</taxon>
        <taxon>Micromonospora</taxon>
    </lineage>
</organism>
<dbReference type="Gene3D" id="1.10.490.110">
    <property type="entry name" value="Uncharacterized conserved protein DUF2267"/>
    <property type="match status" value="1"/>
</dbReference>
<dbReference type="AlphaFoldDB" id="A0A3A9ZWP4"/>
<evidence type="ECO:0000313" key="2">
    <source>
        <dbReference type="Proteomes" id="UP000279968"/>
    </source>
</evidence>
<dbReference type="Proteomes" id="UP000279968">
    <property type="component" value="Unassembled WGS sequence"/>
</dbReference>
<dbReference type="Pfam" id="PF10025">
    <property type="entry name" value="DUF2267"/>
    <property type="match status" value="1"/>
</dbReference>
<name>A0A3A9ZWP4_9ACTN</name>
<keyword evidence="2" id="KW-1185">Reference proteome</keyword>